<dbReference type="STRING" id="6573.A0A210PVX5"/>
<organism evidence="16 17">
    <name type="scientific">Mizuhopecten yessoensis</name>
    <name type="common">Japanese scallop</name>
    <name type="synonym">Patinopecten yessoensis</name>
    <dbReference type="NCBI Taxonomy" id="6573"/>
    <lineage>
        <taxon>Eukaryota</taxon>
        <taxon>Metazoa</taxon>
        <taxon>Spiralia</taxon>
        <taxon>Lophotrochozoa</taxon>
        <taxon>Mollusca</taxon>
        <taxon>Bivalvia</taxon>
        <taxon>Autobranchia</taxon>
        <taxon>Pteriomorphia</taxon>
        <taxon>Pectinida</taxon>
        <taxon>Pectinoidea</taxon>
        <taxon>Pectinidae</taxon>
        <taxon>Mizuhopecten</taxon>
    </lineage>
</organism>
<reference evidence="16 17" key="1">
    <citation type="journal article" date="2017" name="Nat. Ecol. Evol.">
        <title>Scallop genome provides insights into evolution of bilaterian karyotype and development.</title>
        <authorList>
            <person name="Wang S."/>
            <person name="Zhang J."/>
            <person name="Jiao W."/>
            <person name="Li J."/>
            <person name="Xun X."/>
            <person name="Sun Y."/>
            <person name="Guo X."/>
            <person name="Huan P."/>
            <person name="Dong B."/>
            <person name="Zhang L."/>
            <person name="Hu X."/>
            <person name="Sun X."/>
            <person name="Wang J."/>
            <person name="Zhao C."/>
            <person name="Wang Y."/>
            <person name="Wang D."/>
            <person name="Huang X."/>
            <person name="Wang R."/>
            <person name="Lv J."/>
            <person name="Li Y."/>
            <person name="Zhang Z."/>
            <person name="Liu B."/>
            <person name="Lu W."/>
            <person name="Hui Y."/>
            <person name="Liang J."/>
            <person name="Zhou Z."/>
            <person name="Hou R."/>
            <person name="Li X."/>
            <person name="Liu Y."/>
            <person name="Li H."/>
            <person name="Ning X."/>
            <person name="Lin Y."/>
            <person name="Zhao L."/>
            <person name="Xing Q."/>
            <person name="Dou J."/>
            <person name="Li Y."/>
            <person name="Mao J."/>
            <person name="Guo H."/>
            <person name="Dou H."/>
            <person name="Li T."/>
            <person name="Mu C."/>
            <person name="Jiang W."/>
            <person name="Fu Q."/>
            <person name="Fu X."/>
            <person name="Miao Y."/>
            <person name="Liu J."/>
            <person name="Yu Q."/>
            <person name="Li R."/>
            <person name="Liao H."/>
            <person name="Li X."/>
            <person name="Kong Y."/>
            <person name="Jiang Z."/>
            <person name="Chourrout D."/>
            <person name="Li R."/>
            <person name="Bao Z."/>
        </authorList>
    </citation>
    <scope>NUCLEOTIDE SEQUENCE [LARGE SCALE GENOMIC DNA]</scope>
    <source>
        <strain evidence="16 17">PY_sf001</strain>
    </source>
</reference>
<evidence type="ECO:0000256" key="9">
    <source>
        <dbReference type="ARBA" id="ARBA00023286"/>
    </source>
</evidence>
<comment type="caution">
    <text evidence="16">The sequence shown here is derived from an EMBL/GenBank/DDBJ whole genome shotgun (WGS) entry which is preliminary data.</text>
</comment>
<dbReference type="EMBL" id="NEDP02005457">
    <property type="protein sequence ID" value="OWF40647.1"/>
    <property type="molecule type" value="Genomic_DNA"/>
</dbReference>
<keyword evidence="13" id="KW-0732">Signal</keyword>
<keyword evidence="5" id="KW-0406">Ion transport</keyword>
<keyword evidence="10" id="KW-0407">Ion channel</keyword>
<dbReference type="GO" id="GO:0016020">
    <property type="term" value="C:membrane"/>
    <property type="evidence" value="ECO:0007669"/>
    <property type="project" value="UniProtKB-SubCell"/>
</dbReference>
<keyword evidence="4 12" id="KW-1133">Transmembrane helix</keyword>
<dbReference type="Gene3D" id="1.10.287.70">
    <property type="match status" value="1"/>
</dbReference>
<dbReference type="Gene3D" id="3.40.190.10">
    <property type="entry name" value="Periplasmic binding protein-like II"/>
    <property type="match status" value="2"/>
</dbReference>
<gene>
    <name evidence="16" type="ORF">KP79_PYT09895</name>
</gene>
<proteinExistence type="predicted"/>
<feature type="domain" description="Ionotropic glutamate receptor C-terminal" evidence="14">
    <location>
        <begin position="26"/>
        <end position="406"/>
    </location>
</feature>
<feature type="transmembrane region" description="Helical" evidence="12">
    <location>
        <begin position="227"/>
        <end position="248"/>
    </location>
</feature>
<keyword evidence="17" id="KW-1185">Reference proteome</keyword>
<dbReference type="SMART" id="SM00079">
    <property type="entry name" value="PBPe"/>
    <property type="match status" value="1"/>
</dbReference>
<evidence type="ECO:0000256" key="3">
    <source>
        <dbReference type="ARBA" id="ARBA00022692"/>
    </source>
</evidence>
<dbReference type="SUPFAM" id="SSF53850">
    <property type="entry name" value="Periplasmic binding protein-like II"/>
    <property type="match status" value="1"/>
</dbReference>
<feature type="region of interest" description="Disordered" evidence="11">
    <location>
        <begin position="468"/>
        <end position="510"/>
    </location>
</feature>
<evidence type="ECO:0000259" key="14">
    <source>
        <dbReference type="SMART" id="SM00079"/>
    </source>
</evidence>
<evidence type="ECO:0000256" key="5">
    <source>
        <dbReference type="ARBA" id="ARBA00023065"/>
    </source>
</evidence>
<feature type="compositionally biased region" description="Polar residues" evidence="11">
    <location>
        <begin position="487"/>
        <end position="502"/>
    </location>
</feature>
<evidence type="ECO:0000256" key="13">
    <source>
        <dbReference type="SAM" id="SignalP"/>
    </source>
</evidence>
<feature type="chain" id="PRO_5011990188" evidence="13">
    <location>
        <begin position="22"/>
        <end position="510"/>
    </location>
</feature>
<feature type="transmembrane region" description="Helical" evidence="12">
    <location>
        <begin position="201"/>
        <end position="221"/>
    </location>
</feature>
<evidence type="ECO:0000256" key="1">
    <source>
        <dbReference type="ARBA" id="ARBA00004141"/>
    </source>
</evidence>
<evidence type="ECO:0000313" key="16">
    <source>
        <dbReference type="EMBL" id="OWF40647.1"/>
    </source>
</evidence>
<dbReference type="InterPro" id="IPR019594">
    <property type="entry name" value="Glu/Gly-bd"/>
</dbReference>
<evidence type="ECO:0000256" key="12">
    <source>
        <dbReference type="SAM" id="Phobius"/>
    </source>
</evidence>
<feature type="domain" description="Ionotropic glutamate receptor L-glutamate and glycine-binding" evidence="15">
    <location>
        <begin position="36"/>
        <end position="99"/>
    </location>
</feature>
<name>A0A210PVX5_MIZYE</name>
<evidence type="ECO:0000256" key="2">
    <source>
        <dbReference type="ARBA" id="ARBA00022448"/>
    </source>
</evidence>
<evidence type="ECO:0000256" key="11">
    <source>
        <dbReference type="SAM" id="MobiDB-lite"/>
    </source>
</evidence>
<keyword evidence="7 16" id="KW-0675">Receptor</keyword>
<keyword evidence="6 12" id="KW-0472">Membrane</keyword>
<protein>
    <submittedName>
        <fullName evidence="16">Glutamate receptor 2</fullName>
    </submittedName>
</protein>
<dbReference type="SMART" id="SM00918">
    <property type="entry name" value="Lig_chan-Glu_bd"/>
    <property type="match status" value="1"/>
</dbReference>
<feature type="transmembrane region" description="Helical" evidence="12">
    <location>
        <begin position="437"/>
        <end position="459"/>
    </location>
</feature>
<feature type="transmembrane region" description="Helical" evidence="12">
    <location>
        <begin position="159"/>
        <end position="180"/>
    </location>
</feature>
<dbReference type="InterPro" id="IPR015683">
    <property type="entry name" value="Ionotropic_Glu_rcpt"/>
</dbReference>
<dbReference type="FunFam" id="3.40.190.10:FF:000024">
    <property type="entry name" value="Glutamate receptor, ionotropic, delta 1"/>
    <property type="match status" value="1"/>
</dbReference>
<dbReference type="OrthoDB" id="5984008at2759"/>
<keyword evidence="2" id="KW-0813">Transport</keyword>
<dbReference type="InterPro" id="IPR001320">
    <property type="entry name" value="Iontro_rcpt_C"/>
</dbReference>
<dbReference type="Pfam" id="PF10613">
    <property type="entry name" value="Lig_chan-Glu_bd"/>
    <property type="match status" value="1"/>
</dbReference>
<comment type="subcellular location">
    <subcellularLocation>
        <location evidence="1">Membrane</location>
        <topology evidence="1">Multi-pass membrane protein</topology>
    </subcellularLocation>
</comment>
<dbReference type="Proteomes" id="UP000242188">
    <property type="component" value="Unassembled WGS sequence"/>
</dbReference>
<evidence type="ECO:0000256" key="6">
    <source>
        <dbReference type="ARBA" id="ARBA00023136"/>
    </source>
</evidence>
<evidence type="ECO:0000256" key="8">
    <source>
        <dbReference type="ARBA" id="ARBA00023180"/>
    </source>
</evidence>
<dbReference type="AlphaFoldDB" id="A0A210PVX5"/>
<feature type="signal peptide" evidence="13">
    <location>
        <begin position="1"/>
        <end position="21"/>
    </location>
</feature>
<evidence type="ECO:0000259" key="15">
    <source>
        <dbReference type="SMART" id="SM00918"/>
    </source>
</evidence>
<evidence type="ECO:0000313" key="17">
    <source>
        <dbReference type="Proteomes" id="UP000242188"/>
    </source>
</evidence>
<keyword evidence="8" id="KW-0325">Glycoprotein</keyword>
<dbReference type="Pfam" id="PF00060">
    <property type="entry name" value="Lig_chan"/>
    <property type="match status" value="1"/>
</dbReference>
<evidence type="ECO:0000256" key="10">
    <source>
        <dbReference type="ARBA" id="ARBA00023303"/>
    </source>
</evidence>
<evidence type="ECO:0000256" key="4">
    <source>
        <dbReference type="ARBA" id="ARBA00022989"/>
    </source>
</evidence>
<dbReference type="PANTHER" id="PTHR18966">
    <property type="entry name" value="IONOTROPIC GLUTAMATE RECEPTOR"/>
    <property type="match status" value="1"/>
</dbReference>
<sequence>MMSSLLVLQTILLLCAPLTTGQATRRLTISTLLQPPYVMVDDENTGSGNATYKGFINDLMELLGDRLKFKYELVPVIDQMFGTLLPNGTWTGAVGQVVSANANMAAGPITVTSNRAKFVDFSQPFQFTGPVIVMRRPDEKMPPFKDRLLHILKPFRNDVWLLSCLAYLITGSIVYIISYCNPYEWRRMSRDGEATIREGESFTCLNSFWFTISAVFLQGFTRSPRSTGARIVVITWWFFVIVFFASYVGNLSNLLRVGPRPSAIETYAKVRSFNDLALNEEIIVHVVKGEATQANIMNSKITEHQTLATKISKNKESLVNTIGEGIQLVMESAPGTRAVIIESAMAKYYTEQAGCQLYFVNDLLLTTQYGLVLPLNSSDMKAVNQALLTLSENGELRRLEAKWFRGHCNKYMLEKSEDEKFEIPHFYPLDLGSFSGALFILAIGLVLGGLVTLLEIVIFKYAESAEDPVKTKPRPLQQRSVDRSSDPGANQSLLQPPGASSDQQRDMTAV</sequence>
<keyword evidence="3 12" id="KW-0812">Transmembrane</keyword>
<accession>A0A210PVX5</accession>
<evidence type="ECO:0000256" key="7">
    <source>
        <dbReference type="ARBA" id="ARBA00023170"/>
    </source>
</evidence>
<dbReference type="GO" id="GO:0015276">
    <property type="term" value="F:ligand-gated monoatomic ion channel activity"/>
    <property type="evidence" value="ECO:0007669"/>
    <property type="project" value="InterPro"/>
</dbReference>
<keyword evidence="9" id="KW-1071">Ligand-gated ion channel</keyword>